<gene>
    <name evidence="2" type="ORF">GGR03_001730</name>
</gene>
<comment type="caution">
    <text evidence="2">The sequence shown here is derived from an EMBL/GenBank/DDBJ whole genome shotgun (WGS) entry which is preliminary data.</text>
</comment>
<feature type="region of interest" description="Disordered" evidence="1">
    <location>
        <begin position="79"/>
        <end position="98"/>
    </location>
</feature>
<sequence length="98" mass="10789">MSTKDTLPAAVDFKDRGSLADFGAERLNKLSADCDAWCLWMGEFRAGLSTPAGRTEWNVLMRHEQDEVTAAQRRVQDEIIAREDGAPPRPDGEALAGQ</sequence>
<evidence type="ECO:0000313" key="2">
    <source>
        <dbReference type="EMBL" id="MBB4002655.1"/>
    </source>
</evidence>
<reference evidence="2 3" key="1">
    <citation type="submission" date="2020-08" db="EMBL/GenBank/DDBJ databases">
        <title>Genomic Encyclopedia of Type Strains, Phase IV (KMG-IV): sequencing the most valuable type-strain genomes for metagenomic binning, comparative biology and taxonomic classification.</title>
        <authorList>
            <person name="Goeker M."/>
        </authorList>
    </citation>
    <scope>NUCLEOTIDE SEQUENCE [LARGE SCALE GENOMIC DNA]</scope>
    <source>
        <strain evidence="2 3">DSM 103570</strain>
    </source>
</reference>
<evidence type="ECO:0000256" key="1">
    <source>
        <dbReference type="SAM" id="MobiDB-lite"/>
    </source>
</evidence>
<organism evidence="2 3">
    <name type="scientific">Aurantimonas endophytica</name>
    <dbReference type="NCBI Taxonomy" id="1522175"/>
    <lineage>
        <taxon>Bacteria</taxon>
        <taxon>Pseudomonadati</taxon>
        <taxon>Pseudomonadota</taxon>
        <taxon>Alphaproteobacteria</taxon>
        <taxon>Hyphomicrobiales</taxon>
        <taxon>Aurantimonadaceae</taxon>
        <taxon>Aurantimonas</taxon>
    </lineage>
</organism>
<dbReference type="RefSeq" id="WP_183207217.1">
    <property type="nucleotide sequence ID" value="NZ_JAAAMM010000002.1"/>
</dbReference>
<proteinExistence type="predicted"/>
<accession>A0A7W6MP57</accession>
<protein>
    <submittedName>
        <fullName evidence="2">Uncharacterized protein</fullName>
    </submittedName>
</protein>
<keyword evidence="3" id="KW-1185">Reference proteome</keyword>
<dbReference type="EMBL" id="JACIEM010000002">
    <property type="protein sequence ID" value="MBB4002655.1"/>
    <property type="molecule type" value="Genomic_DNA"/>
</dbReference>
<dbReference type="Proteomes" id="UP000588647">
    <property type="component" value="Unassembled WGS sequence"/>
</dbReference>
<evidence type="ECO:0000313" key="3">
    <source>
        <dbReference type="Proteomes" id="UP000588647"/>
    </source>
</evidence>
<name>A0A7W6MP57_9HYPH</name>
<feature type="compositionally biased region" description="Basic and acidic residues" evidence="1">
    <location>
        <begin position="79"/>
        <end position="92"/>
    </location>
</feature>
<dbReference type="AlphaFoldDB" id="A0A7W6MP57"/>